<dbReference type="SUPFAM" id="SSF52540">
    <property type="entry name" value="P-loop containing nucleoside triphosphate hydrolases"/>
    <property type="match status" value="1"/>
</dbReference>
<dbReference type="GO" id="GO:0005886">
    <property type="term" value="C:plasma membrane"/>
    <property type="evidence" value="ECO:0007669"/>
    <property type="project" value="TreeGrafter"/>
</dbReference>
<evidence type="ECO:0000313" key="5">
    <source>
        <dbReference type="EMBL" id="OGY96676.1"/>
    </source>
</evidence>
<accession>A0A1G2C5Z9</accession>
<dbReference type="AlphaFoldDB" id="A0A1G2C5Z9"/>
<dbReference type="GO" id="GO:0016887">
    <property type="term" value="F:ATP hydrolysis activity"/>
    <property type="evidence" value="ECO:0007669"/>
    <property type="project" value="TreeGrafter"/>
</dbReference>
<dbReference type="Gene3D" id="3.30.450.90">
    <property type="match status" value="1"/>
</dbReference>
<dbReference type="PANTHER" id="PTHR30258">
    <property type="entry name" value="TYPE II SECRETION SYSTEM PROTEIN GSPE-RELATED"/>
    <property type="match status" value="1"/>
</dbReference>
<organism evidence="5 6">
    <name type="scientific">Candidatus Liptonbacteria bacterium GWC1_60_9</name>
    <dbReference type="NCBI Taxonomy" id="1798645"/>
    <lineage>
        <taxon>Bacteria</taxon>
        <taxon>Candidatus Liptoniibacteriota</taxon>
    </lineage>
</organism>
<dbReference type="EMBL" id="MHKV01000039">
    <property type="protein sequence ID" value="OGY96676.1"/>
    <property type="molecule type" value="Genomic_DNA"/>
</dbReference>
<dbReference type="InterPro" id="IPR003593">
    <property type="entry name" value="AAA+_ATPase"/>
</dbReference>
<sequence>MNDKLLLKTLVSRGVIQQDVAERAERDALVTRKSVEDILHERLLADDKAVAKIKSELLGVPTAALDLEKLTDDLKGVITEETARNYQVVPISRTKDMLVVGMVRPDEPKAQDALRFIAKKLGVNLGVYLIDRGDYDTAMRKYSPYKSEIEAALGVVTKGGKAASAAGRAIELEEGVAVAEEAPVIKIVASTLKEAIEVRASDIHIEPTRSRLRIRLRIDGDLQEVSSLPIELHQPIISRIKVLSDLKIDERRVPQDGRFRAVVFGRDIDFRVSTFPTPAGEKAAIRVLDPTVGLKGMENLGLSDYNLKIIQEGLDKPFGMILITGPTGSGKTTTLYALLARQNKDDVNVISLEDPVEYYIEGINQSQVRPEIGYDFASGLRQILRQDPDVIMVGEIRDNETAGLAVHAALTGHIVLSTLHTNNAIGVIPRLIDMKVDSFLLPPSLNLMASQRLISRLCPDCKKPEAPAPSLEAILKKEYENLPANLKERIKQPLQIWHAQGCATCKGKGILGRIALFEVLRMTPELSEIIATGFTEKKLGEEARRQGMITLRQDGMVKALSGEVPVEEVLRETATEI</sequence>
<dbReference type="GO" id="GO:0005524">
    <property type="term" value="F:ATP binding"/>
    <property type="evidence" value="ECO:0007669"/>
    <property type="project" value="UniProtKB-KW"/>
</dbReference>
<dbReference type="Gene3D" id="3.30.300.160">
    <property type="entry name" value="Type II secretion system, protein E, N-terminal domain"/>
    <property type="match status" value="1"/>
</dbReference>
<name>A0A1G2C5Z9_9BACT</name>
<dbReference type="Gene3D" id="3.40.50.300">
    <property type="entry name" value="P-loop containing nucleotide triphosphate hydrolases"/>
    <property type="match status" value="1"/>
</dbReference>
<comment type="caution">
    <text evidence="5">The sequence shown here is derived from an EMBL/GenBank/DDBJ whole genome shotgun (WGS) entry which is preliminary data.</text>
</comment>
<dbReference type="PANTHER" id="PTHR30258:SF1">
    <property type="entry name" value="PROTEIN TRANSPORT PROTEIN HOFB HOMOLOG"/>
    <property type="match status" value="1"/>
</dbReference>
<evidence type="ECO:0000256" key="3">
    <source>
        <dbReference type="ARBA" id="ARBA00022840"/>
    </source>
</evidence>
<dbReference type="InterPro" id="IPR027417">
    <property type="entry name" value="P-loop_NTPase"/>
</dbReference>
<dbReference type="InterPro" id="IPR001482">
    <property type="entry name" value="T2SS/T4SS_dom"/>
</dbReference>
<reference evidence="5 6" key="1">
    <citation type="journal article" date="2016" name="Nat. Commun.">
        <title>Thousands of microbial genomes shed light on interconnected biogeochemical processes in an aquifer system.</title>
        <authorList>
            <person name="Anantharaman K."/>
            <person name="Brown C.T."/>
            <person name="Hug L.A."/>
            <person name="Sharon I."/>
            <person name="Castelle C.J."/>
            <person name="Probst A.J."/>
            <person name="Thomas B.C."/>
            <person name="Singh A."/>
            <person name="Wilkins M.J."/>
            <person name="Karaoz U."/>
            <person name="Brodie E.L."/>
            <person name="Williams K.H."/>
            <person name="Hubbard S.S."/>
            <person name="Banfield J.F."/>
        </authorList>
    </citation>
    <scope>NUCLEOTIDE SEQUENCE [LARGE SCALE GENOMIC DNA]</scope>
</reference>
<dbReference type="Pfam" id="PF00437">
    <property type="entry name" value="T2SSE"/>
    <property type="match status" value="1"/>
</dbReference>
<evidence type="ECO:0000259" key="4">
    <source>
        <dbReference type="PROSITE" id="PS00662"/>
    </source>
</evidence>
<dbReference type="Pfam" id="PF05157">
    <property type="entry name" value="MshEN"/>
    <property type="match status" value="1"/>
</dbReference>
<dbReference type="InterPro" id="IPR037257">
    <property type="entry name" value="T2SS_E_N_sf"/>
</dbReference>
<dbReference type="SMART" id="SM00382">
    <property type="entry name" value="AAA"/>
    <property type="match status" value="1"/>
</dbReference>
<keyword evidence="2" id="KW-0547">Nucleotide-binding</keyword>
<dbReference type="SUPFAM" id="SSF160246">
    <property type="entry name" value="EspE N-terminal domain-like"/>
    <property type="match status" value="1"/>
</dbReference>
<comment type="similarity">
    <text evidence="1">Belongs to the GSP E family.</text>
</comment>
<evidence type="ECO:0000256" key="2">
    <source>
        <dbReference type="ARBA" id="ARBA00022741"/>
    </source>
</evidence>
<feature type="domain" description="Bacterial type II secretion system protein E" evidence="4">
    <location>
        <begin position="384"/>
        <end position="398"/>
    </location>
</feature>
<proteinExistence type="inferred from homology"/>
<dbReference type="PROSITE" id="PS00662">
    <property type="entry name" value="T2SP_E"/>
    <property type="match status" value="1"/>
</dbReference>
<dbReference type="Proteomes" id="UP000176349">
    <property type="component" value="Unassembled WGS sequence"/>
</dbReference>
<protein>
    <recommendedName>
        <fullName evidence="4">Bacterial type II secretion system protein E domain-containing protein</fullName>
    </recommendedName>
</protein>
<evidence type="ECO:0000256" key="1">
    <source>
        <dbReference type="ARBA" id="ARBA00006611"/>
    </source>
</evidence>
<gene>
    <name evidence="5" type="ORF">A2128_02050</name>
</gene>
<dbReference type="CDD" id="cd01129">
    <property type="entry name" value="PulE-GspE-like"/>
    <property type="match status" value="1"/>
</dbReference>
<dbReference type="InterPro" id="IPR007831">
    <property type="entry name" value="T2SS_GspE_N"/>
</dbReference>
<evidence type="ECO:0000313" key="6">
    <source>
        <dbReference type="Proteomes" id="UP000176349"/>
    </source>
</evidence>
<keyword evidence="3" id="KW-0067">ATP-binding</keyword>